<evidence type="ECO:0000313" key="2">
    <source>
        <dbReference type="EMBL" id="KAG7510379.1"/>
    </source>
</evidence>
<reference evidence="2 3" key="1">
    <citation type="journal article" date="2021" name="Sci. Rep.">
        <title>Chromosome anchoring in Senegalese sole (Solea senegalensis) reveals sex-associated markers and genome rearrangements in flatfish.</title>
        <authorList>
            <person name="Guerrero-Cozar I."/>
            <person name="Gomez-Garrido J."/>
            <person name="Berbel C."/>
            <person name="Martinez-Blanch J.F."/>
            <person name="Alioto T."/>
            <person name="Claros M.G."/>
            <person name="Gagnaire P.A."/>
            <person name="Manchado M."/>
        </authorList>
    </citation>
    <scope>NUCLEOTIDE SEQUENCE [LARGE SCALE GENOMIC DNA]</scope>
    <source>
        <strain evidence="2">Sse05_10M</strain>
    </source>
</reference>
<proteinExistence type="predicted"/>
<dbReference type="Proteomes" id="UP000693946">
    <property type="component" value="Linkage Group LG16"/>
</dbReference>
<keyword evidence="1" id="KW-0472">Membrane</keyword>
<accession>A0AAV6RZZ8</accession>
<evidence type="ECO:0000313" key="3">
    <source>
        <dbReference type="Proteomes" id="UP000693946"/>
    </source>
</evidence>
<gene>
    <name evidence="2" type="ORF">JOB18_020287</name>
</gene>
<feature type="transmembrane region" description="Helical" evidence="1">
    <location>
        <begin position="78"/>
        <end position="99"/>
    </location>
</feature>
<evidence type="ECO:0000256" key="1">
    <source>
        <dbReference type="SAM" id="Phobius"/>
    </source>
</evidence>
<keyword evidence="3" id="KW-1185">Reference proteome</keyword>
<keyword evidence="1" id="KW-0812">Transmembrane</keyword>
<dbReference type="EMBL" id="JAGKHQ010000008">
    <property type="protein sequence ID" value="KAG7510379.1"/>
    <property type="molecule type" value="Genomic_DNA"/>
</dbReference>
<keyword evidence="1" id="KW-1133">Transmembrane helix</keyword>
<name>A0AAV6RZZ8_SOLSE</name>
<dbReference type="AlphaFoldDB" id="A0AAV6RZZ8"/>
<sequence>MSEYSAAAAAAFRLIDCQQMAPDEQSRGFHRVDTARALTTGSNQREPGNMRLKKKRTEILAHQAARQLAVQPHALASFIHLVVLLASVVMLRLILRVIIQHGASFLKYLELTENVRRRNGEKLVTIRTANPVTYELERRFLDCSGSFSDDWQIYVHRYLQQQLHKTSGLLVIHSSVFRLIRNRTRCSPHK</sequence>
<protein>
    <submittedName>
        <fullName evidence="2">Uncharacterized protein</fullName>
    </submittedName>
</protein>
<organism evidence="2 3">
    <name type="scientific">Solea senegalensis</name>
    <name type="common">Senegalese sole</name>
    <dbReference type="NCBI Taxonomy" id="28829"/>
    <lineage>
        <taxon>Eukaryota</taxon>
        <taxon>Metazoa</taxon>
        <taxon>Chordata</taxon>
        <taxon>Craniata</taxon>
        <taxon>Vertebrata</taxon>
        <taxon>Euteleostomi</taxon>
        <taxon>Actinopterygii</taxon>
        <taxon>Neopterygii</taxon>
        <taxon>Teleostei</taxon>
        <taxon>Neoteleostei</taxon>
        <taxon>Acanthomorphata</taxon>
        <taxon>Carangaria</taxon>
        <taxon>Pleuronectiformes</taxon>
        <taxon>Pleuronectoidei</taxon>
        <taxon>Soleidae</taxon>
        <taxon>Solea</taxon>
    </lineage>
</organism>
<comment type="caution">
    <text evidence="2">The sequence shown here is derived from an EMBL/GenBank/DDBJ whole genome shotgun (WGS) entry which is preliminary data.</text>
</comment>